<sequence>MEDSMSKVVEFEGLATGDGGCFCFEVDEETYRKIMGERDYQIELAYRREEPFSAPKHWWVYPMFGVTEEGKRYKVRVEVEEKSQQEKS</sequence>
<proteinExistence type="predicted"/>
<dbReference type="AlphaFoldDB" id="X0RRY5"/>
<reference evidence="1" key="1">
    <citation type="journal article" date="2014" name="Front. Microbiol.">
        <title>High frequency of phylogenetically diverse reductive dehalogenase-homologous genes in deep subseafloor sedimentary metagenomes.</title>
        <authorList>
            <person name="Kawai M."/>
            <person name="Futagami T."/>
            <person name="Toyoda A."/>
            <person name="Takaki Y."/>
            <person name="Nishi S."/>
            <person name="Hori S."/>
            <person name="Arai W."/>
            <person name="Tsubouchi T."/>
            <person name="Morono Y."/>
            <person name="Uchiyama I."/>
            <person name="Ito T."/>
            <person name="Fujiyama A."/>
            <person name="Inagaki F."/>
            <person name="Takami H."/>
        </authorList>
    </citation>
    <scope>NUCLEOTIDE SEQUENCE</scope>
    <source>
        <strain evidence="1">Expedition CK06-06</strain>
    </source>
</reference>
<comment type="caution">
    <text evidence="1">The sequence shown here is derived from an EMBL/GenBank/DDBJ whole genome shotgun (WGS) entry which is preliminary data.</text>
</comment>
<protein>
    <submittedName>
        <fullName evidence="1">Uncharacterized protein</fullName>
    </submittedName>
</protein>
<accession>X0RRY5</accession>
<name>X0RRY5_9ZZZZ</name>
<gene>
    <name evidence="1" type="ORF">S01H1_07796</name>
</gene>
<organism evidence="1">
    <name type="scientific">marine sediment metagenome</name>
    <dbReference type="NCBI Taxonomy" id="412755"/>
    <lineage>
        <taxon>unclassified sequences</taxon>
        <taxon>metagenomes</taxon>
        <taxon>ecological metagenomes</taxon>
    </lineage>
</organism>
<dbReference type="EMBL" id="BARS01004002">
    <property type="protein sequence ID" value="GAF71508.1"/>
    <property type="molecule type" value="Genomic_DNA"/>
</dbReference>
<evidence type="ECO:0000313" key="1">
    <source>
        <dbReference type="EMBL" id="GAF71508.1"/>
    </source>
</evidence>